<proteinExistence type="predicted"/>
<accession>M7Z375</accession>
<sequence length="160" mass="17460">MWGAGGEPNASASEASGDGQQGRTRARAVLLQEAPQRDATEELQPPTAGNDDCPTAGCVWRQAWRDGKLRQAKIFAGTDAMVTGLVAATIGRPDKCFLLPRKARNQVLQRPPLFAATTFGWAQRAAALQAVDEGVMRYLSYDEGRNEHRGASSWWARDEF</sequence>
<gene>
    <name evidence="1" type="ORF">TRIUR3_24311</name>
</gene>
<evidence type="ECO:0000313" key="1">
    <source>
        <dbReference type="EMBL" id="EMS57553.1"/>
    </source>
</evidence>
<dbReference type="AlphaFoldDB" id="M7Z375"/>
<dbReference type="EMBL" id="KD143565">
    <property type="protein sequence ID" value="EMS57553.1"/>
    <property type="molecule type" value="Genomic_DNA"/>
</dbReference>
<organism evidence="1">
    <name type="scientific">Triticum urartu</name>
    <name type="common">Red wild einkorn</name>
    <name type="synonym">Crithodium urartu</name>
    <dbReference type="NCBI Taxonomy" id="4572"/>
    <lineage>
        <taxon>Eukaryota</taxon>
        <taxon>Viridiplantae</taxon>
        <taxon>Streptophyta</taxon>
        <taxon>Embryophyta</taxon>
        <taxon>Tracheophyta</taxon>
        <taxon>Spermatophyta</taxon>
        <taxon>Magnoliopsida</taxon>
        <taxon>Liliopsida</taxon>
        <taxon>Poales</taxon>
        <taxon>Poaceae</taxon>
        <taxon>BOP clade</taxon>
        <taxon>Pooideae</taxon>
        <taxon>Triticodae</taxon>
        <taxon>Triticeae</taxon>
        <taxon>Triticinae</taxon>
        <taxon>Triticum</taxon>
    </lineage>
</organism>
<protein>
    <submittedName>
        <fullName evidence="1">Uncharacterized protein</fullName>
    </submittedName>
</protein>
<name>M7Z375_TRIUA</name>
<reference evidence="1" key="1">
    <citation type="journal article" date="2013" name="Nature">
        <title>Draft genome of the wheat A-genome progenitor Triticum urartu.</title>
        <authorList>
            <person name="Ling H.Q."/>
            <person name="Zhao S."/>
            <person name="Liu D."/>
            <person name="Wang J."/>
            <person name="Sun H."/>
            <person name="Zhang C."/>
            <person name="Fan H."/>
            <person name="Li D."/>
            <person name="Dong L."/>
            <person name="Tao Y."/>
            <person name="Gao C."/>
            <person name="Wu H."/>
            <person name="Li Y."/>
            <person name="Cui Y."/>
            <person name="Guo X."/>
            <person name="Zheng S."/>
            <person name="Wang B."/>
            <person name="Yu K."/>
            <person name="Liang Q."/>
            <person name="Yang W."/>
            <person name="Lou X."/>
            <person name="Chen J."/>
            <person name="Feng M."/>
            <person name="Jian J."/>
            <person name="Zhang X."/>
            <person name="Luo G."/>
            <person name="Jiang Y."/>
            <person name="Liu J."/>
            <person name="Wang Z."/>
            <person name="Sha Y."/>
            <person name="Zhang B."/>
            <person name="Wu H."/>
            <person name="Tang D."/>
            <person name="Shen Q."/>
            <person name="Xue P."/>
            <person name="Zou S."/>
            <person name="Wang X."/>
            <person name="Liu X."/>
            <person name="Wang F."/>
            <person name="Yang Y."/>
            <person name="An X."/>
            <person name="Dong Z."/>
            <person name="Zhang K."/>
            <person name="Zhang X."/>
            <person name="Luo M.C."/>
            <person name="Dvorak J."/>
            <person name="Tong Y."/>
            <person name="Wang J."/>
            <person name="Yang H."/>
            <person name="Li Z."/>
            <person name="Wang D."/>
            <person name="Zhang A."/>
            <person name="Wang J."/>
        </authorList>
    </citation>
    <scope>NUCLEOTIDE SEQUENCE</scope>
</reference>